<keyword evidence="1" id="KW-1133">Transmembrane helix</keyword>
<keyword evidence="1" id="KW-0472">Membrane</keyword>
<dbReference type="AlphaFoldDB" id="A0A852RH93"/>
<organism evidence="2 3">
    <name type="scientific">Leucobacter aridicollis</name>
    <dbReference type="NCBI Taxonomy" id="283878"/>
    <lineage>
        <taxon>Bacteria</taxon>
        <taxon>Bacillati</taxon>
        <taxon>Actinomycetota</taxon>
        <taxon>Actinomycetes</taxon>
        <taxon>Micrococcales</taxon>
        <taxon>Microbacteriaceae</taxon>
        <taxon>Leucobacter</taxon>
    </lineage>
</organism>
<keyword evidence="1" id="KW-0812">Transmembrane</keyword>
<reference evidence="2 3" key="1">
    <citation type="submission" date="2020-07" db="EMBL/GenBank/DDBJ databases">
        <title>Sequencing the genomes of 1000 actinobacteria strains.</title>
        <authorList>
            <person name="Klenk H.-P."/>
        </authorList>
    </citation>
    <scope>NUCLEOTIDE SEQUENCE [LARGE SCALE GENOMIC DNA]</scope>
    <source>
        <strain evidence="2 3">DSM 17380</strain>
    </source>
</reference>
<feature type="transmembrane region" description="Helical" evidence="1">
    <location>
        <begin position="6"/>
        <end position="23"/>
    </location>
</feature>
<evidence type="ECO:0000256" key="1">
    <source>
        <dbReference type="SAM" id="Phobius"/>
    </source>
</evidence>
<evidence type="ECO:0000313" key="2">
    <source>
        <dbReference type="EMBL" id="NYD26052.1"/>
    </source>
</evidence>
<sequence length="117" mass="12456">MKNPAFWALYAIPVLVIALAFFLDMRAAATYEAFDVDVARAELGRVVGGAADLATPETLHEKAWQTFLGAQREARAIGLAGVLFTTVPLAATAIGRSQKNAVRELASAVPGTEDLRN</sequence>
<proteinExistence type="predicted"/>
<dbReference type="EMBL" id="JACCBD010000001">
    <property type="protein sequence ID" value="NYD26052.1"/>
    <property type="molecule type" value="Genomic_DNA"/>
</dbReference>
<gene>
    <name evidence="2" type="ORF">BJ960_000855</name>
</gene>
<evidence type="ECO:0000313" key="3">
    <source>
        <dbReference type="Proteomes" id="UP000586095"/>
    </source>
</evidence>
<accession>A0A852RH93</accession>
<name>A0A852RH93_9MICO</name>
<dbReference type="RefSeq" id="WP_185986391.1">
    <property type="nucleotide sequence ID" value="NZ_BAAALZ010000002.1"/>
</dbReference>
<protein>
    <submittedName>
        <fullName evidence="2">Uncharacterized protein</fullName>
    </submittedName>
</protein>
<comment type="caution">
    <text evidence="2">The sequence shown here is derived from an EMBL/GenBank/DDBJ whole genome shotgun (WGS) entry which is preliminary data.</text>
</comment>
<dbReference type="Proteomes" id="UP000586095">
    <property type="component" value="Unassembled WGS sequence"/>
</dbReference>
<keyword evidence="3" id="KW-1185">Reference proteome</keyword>